<reference evidence="1 2" key="1">
    <citation type="submission" date="2016-02" db="EMBL/GenBank/DDBJ databases">
        <authorList>
            <consortium name="Pathogen Informatics"/>
        </authorList>
    </citation>
    <scope>NUCLEOTIDE SEQUENCE [LARGE SCALE GENOMIC DNA]</scope>
    <source>
        <strain evidence="1 2">SS975</strain>
    </source>
</reference>
<dbReference type="AlphaFoldDB" id="A0A0Z8ALU4"/>
<dbReference type="Proteomes" id="UP000072353">
    <property type="component" value="Unassembled WGS sequence"/>
</dbReference>
<protein>
    <recommendedName>
        <fullName evidence="3">Phage protein</fullName>
    </recommendedName>
</protein>
<gene>
    <name evidence="1" type="ORF">ERS132521_01268</name>
</gene>
<evidence type="ECO:0008006" key="3">
    <source>
        <dbReference type="Google" id="ProtNLM"/>
    </source>
</evidence>
<name>A0A0Z8ALU4_STRSU</name>
<evidence type="ECO:0000313" key="2">
    <source>
        <dbReference type="Proteomes" id="UP000072353"/>
    </source>
</evidence>
<evidence type="ECO:0000313" key="1">
    <source>
        <dbReference type="EMBL" id="CYX51652.1"/>
    </source>
</evidence>
<proteinExistence type="predicted"/>
<organism evidence="1 2">
    <name type="scientific">Streptococcus suis</name>
    <dbReference type="NCBI Taxonomy" id="1307"/>
    <lineage>
        <taxon>Bacteria</taxon>
        <taxon>Bacillati</taxon>
        <taxon>Bacillota</taxon>
        <taxon>Bacilli</taxon>
        <taxon>Lactobacillales</taxon>
        <taxon>Streptococcaceae</taxon>
        <taxon>Streptococcus</taxon>
    </lineage>
</organism>
<dbReference type="EMBL" id="FILL01000010">
    <property type="protein sequence ID" value="CYX51652.1"/>
    <property type="molecule type" value="Genomic_DNA"/>
</dbReference>
<accession>A0A0Z8ALU4</accession>
<dbReference type="RefSeq" id="WP_002936164.1">
    <property type="nucleotide sequence ID" value="NZ_BCCF01000010.1"/>
</dbReference>
<comment type="caution">
    <text evidence="1">The sequence shown here is derived from an EMBL/GenBank/DDBJ whole genome shotgun (WGS) entry which is preliminary data.</text>
</comment>
<sequence length="49" mass="5906">MLTFRELEHIAETILKHTTPEEMQCYLDMEHDSKLLWIKYKIASLEVQV</sequence>
<dbReference type="OrthoDB" id="80787at2"/>